<evidence type="ECO:0008006" key="4">
    <source>
        <dbReference type="Google" id="ProtNLM"/>
    </source>
</evidence>
<name>A0ABV9CS13_9ACTN</name>
<evidence type="ECO:0000256" key="1">
    <source>
        <dbReference type="SAM" id="MobiDB-lite"/>
    </source>
</evidence>
<evidence type="ECO:0000313" key="3">
    <source>
        <dbReference type="Proteomes" id="UP001596004"/>
    </source>
</evidence>
<sequence>MPLPPAGAASPAKDATTGEGATPTTSHRRESRGALASGDKHGKDASDHLSSSGAAGPSTVDGMAAGPSTVDGMASSPPAASGVTTSPPAAGGVTTGPPAAGGAGAGSASGVTTASPAAAAPASPTGVASGVTSAPPSGAAPATGIAASASPGAGTGLGMGASFGSGERPTASEVAVERPPFVPPGATPPEPPAATGPAEPAPRSGKRVVLAAGVAVAIAAIGTAAYFGYQTYNTGGKPVTMPDPLPSVDVRLPEEPTETASPEPSPAVTTVLDSAKTDPKKLTLKEAFARRRVTIGGRAYTRAKVDITARCDKVAVSTFATALKRQKCTRVLRATYVDNKRRYAVTTGIAVFPTKQAAVAADKRKNLAKTVWFRGLAGGTGTGTDKADISGGYAAGLVWGRYIVFSFATYSDGHTPGGQEKDLGPVSGAFRDYTARVIEKRVTD</sequence>
<feature type="compositionally biased region" description="Basic and acidic residues" evidence="1">
    <location>
        <begin position="27"/>
        <end position="47"/>
    </location>
</feature>
<feature type="region of interest" description="Disordered" evidence="1">
    <location>
        <begin position="1"/>
        <end position="146"/>
    </location>
</feature>
<proteinExistence type="predicted"/>
<comment type="caution">
    <text evidence="2">The sequence shown here is derived from an EMBL/GenBank/DDBJ whole genome shotgun (WGS) entry which is preliminary data.</text>
</comment>
<protein>
    <recommendedName>
        <fullName evidence="4">Serine/threonine protein kinase</fullName>
    </recommendedName>
</protein>
<feature type="region of interest" description="Disordered" evidence="1">
    <location>
        <begin position="158"/>
        <end position="203"/>
    </location>
</feature>
<reference evidence="3" key="1">
    <citation type="journal article" date="2019" name="Int. J. Syst. Evol. Microbiol.">
        <title>The Global Catalogue of Microorganisms (GCM) 10K type strain sequencing project: providing services to taxonomists for standard genome sequencing and annotation.</title>
        <authorList>
            <consortium name="The Broad Institute Genomics Platform"/>
            <consortium name="The Broad Institute Genome Sequencing Center for Infectious Disease"/>
            <person name="Wu L."/>
            <person name="Ma J."/>
        </authorList>
    </citation>
    <scope>NUCLEOTIDE SEQUENCE [LARGE SCALE GENOMIC DNA]</scope>
    <source>
        <strain evidence="3">CGMCC 4.7132</strain>
    </source>
</reference>
<dbReference type="EMBL" id="JBHSFP010000028">
    <property type="protein sequence ID" value="MFC4535148.1"/>
    <property type="molecule type" value="Genomic_DNA"/>
</dbReference>
<keyword evidence="3" id="KW-1185">Reference proteome</keyword>
<gene>
    <name evidence="2" type="ORF">ACFO60_30670</name>
</gene>
<feature type="compositionally biased region" description="Low complexity" evidence="1">
    <location>
        <begin position="84"/>
        <end position="98"/>
    </location>
</feature>
<feature type="compositionally biased region" description="Low complexity" evidence="1">
    <location>
        <begin position="108"/>
        <end position="146"/>
    </location>
</feature>
<feature type="compositionally biased region" description="Pro residues" evidence="1">
    <location>
        <begin position="180"/>
        <end position="194"/>
    </location>
</feature>
<dbReference type="Proteomes" id="UP001596004">
    <property type="component" value="Unassembled WGS sequence"/>
</dbReference>
<dbReference type="RefSeq" id="WP_380847170.1">
    <property type="nucleotide sequence ID" value="NZ_JBHSFP010000028.1"/>
</dbReference>
<accession>A0ABV9CS13</accession>
<organism evidence="2 3">
    <name type="scientific">Sphaerisporangium dianthi</name>
    <dbReference type="NCBI Taxonomy" id="1436120"/>
    <lineage>
        <taxon>Bacteria</taxon>
        <taxon>Bacillati</taxon>
        <taxon>Actinomycetota</taxon>
        <taxon>Actinomycetes</taxon>
        <taxon>Streptosporangiales</taxon>
        <taxon>Streptosporangiaceae</taxon>
        <taxon>Sphaerisporangium</taxon>
    </lineage>
</organism>
<evidence type="ECO:0000313" key="2">
    <source>
        <dbReference type="EMBL" id="MFC4535148.1"/>
    </source>
</evidence>